<evidence type="ECO:0000313" key="3">
    <source>
        <dbReference type="Proteomes" id="UP000265618"/>
    </source>
</evidence>
<accession>A0A9K3CZZ3</accession>
<keyword evidence="3" id="KW-1185">Reference proteome</keyword>
<name>A0A9K3CZZ3_9EUKA</name>
<proteinExistence type="predicted"/>
<evidence type="ECO:0000256" key="1">
    <source>
        <dbReference type="SAM" id="MobiDB-lite"/>
    </source>
</evidence>
<evidence type="ECO:0000313" key="2">
    <source>
        <dbReference type="EMBL" id="GIQ85642.1"/>
    </source>
</evidence>
<feature type="region of interest" description="Disordered" evidence="1">
    <location>
        <begin position="680"/>
        <end position="701"/>
    </location>
</feature>
<dbReference type="Proteomes" id="UP000265618">
    <property type="component" value="Unassembled WGS sequence"/>
</dbReference>
<protein>
    <submittedName>
        <fullName evidence="2">Uncharacterized protein</fullName>
    </submittedName>
</protein>
<sequence length="701" mass="78255">MREWQRKQDERVAAGIAQYGPAFRTMESMYKHISTNMFMTHSTEDTLVHALRDMTSKHPEVCLLVQGPRGSGKASSTIHFVTDGGETTVEGMTGYSNSVCGVWYQKGWTTIVGEIMKRQRPFIPSDTDGAEAAYANVLQDRQMKGLTLEICQSFAKALVDPTRDLLEYESRQFVGGGGMSASDMQWMTFSKATRIQKHLQSVVTATSRSQSVTQLVCIVDDIRTPRYSSERLDETDMTWFGWDVINAVTKEVCIRAMTLFSSFFAAAGYVKPRVCMVFCDRHRCIHTPEVEAMSATYREETGRPRIQEYLIPWCPAVLPDTLTSLQHVPLQVKPFKDTERLEGDPMAAERLNRLLYGLHQWAESFVGNAAGIRRVRAREYLMSQGMAVEVDMEGLGERPGRFYHSMPGLQPLPVVAASVILSTASYTDIRTAATELLCSHNDDGTIVETGRKTRISRNTFLCYLLWAIAKARWGGITDTPLNMPAQPSRMGDAWWENVVSEVCGSYLVPYVLEDQPWGSVTIGSVAEFMRGVHFECYLSAKGQWVEYASDGTESPSHTIHPMSARDVGSRETCPNAVNMGVIMAQHSIQRGGHPPYLYMSDGVNPKILIDVFPCYPGITRQETKDTVLKILVLTRKSDGPLPPCEEEDGVVLLLHVDTEPYSPPPWEEEDRLMAQAMAERGPTTGLCGTGVTQPRESMDID</sequence>
<comment type="caution">
    <text evidence="2">The sequence shown here is derived from an EMBL/GenBank/DDBJ whole genome shotgun (WGS) entry which is preliminary data.</text>
</comment>
<gene>
    <name evidence="2" type="ORF">KIPB_007344</name>
</gene>
<organism evidence="2 3">
    <name type="scientific">Kipferlia bialata</name>
    <dbReference type="NCBI Taxonomy" id="797122"/>
    <lineage>
        <taxon>Eukaryota</taxon>
        <taxon>Metamonada</taxon>
        <taxon>Carpediemonas-like organisms</taxon>
        <taxon>Kipferlia</taxon>
    </lineage>
</organism>
<dbReference type="EMBL" id="BDIP01002051">
    <property type="protein sequence ID" value="GIQ85642.1"/>
    <property type="molecule type" value="Genomic_DNA"/>
</dbReference>
<reference evidence="2 3" key="1">
    <citation type="journal article" date="2018" name="PLoS ONE">
        <title>The draft genome of Kipferlia bialata reveals reductive genome evolution in fornicate parasites.</title>
        <authorList>
            <person name="Tanifuji G."/>
            <person name="Takabayashi S."/>
            <person name="Kume K."/>
            <person name="Takagi M."/>
            <person name="Nakayama T."/>
            <person name="Kamikawa R."/>
            <person name="Inagaki Y."/>
            <person name="Hashimoto T."/>
        </authorList>
    </citation>
    <scope>NUCLEOTIDE SEQUENCE [LARGE SCALE GENOMIC DNA]</scope>
    <source>
        <strain evidence="2">NY0173</strain>
    </source>
</reference>
<dbReference type="AlphaFoldDB" id="A0A9K3CZZ3"/>